<dbReference type="Proteomes" id="UP000398389">
    <property type="component" value="Unassembled WGS sequence"/>
</dbReference>
<accession>A0A5E8C136</accession>
<feature type="compositionally biased region" description="Polar residues" evidence="1">
    <location>
        <begin position="8"/>
        <end position="17"/>
    </location>
</feature>
<keyword evidence="4" id="KW-1185">Reference proteome</keyword>
<dbReference type="InterPro" id="IPR036465">
    <property type="entry name" value="vWFA_dom_sf"/>
</dbReference>
<dbReference type="InterPro" id="IPR051266">
    <property type="entry name" value="CLCR"/>
</dbReference>
<feature type="region of interest" description="Disordered" evidence="1">
    <location>
        <begin position="801"/>
        <end position="823"/>
    </location>
</feature>
<reference evidence="3 4" key="1">
    <citation type="submission" date="2019-09" db="EMBL/GenBank/DDBJ databases">
        <authorList>
            <person name="Brejova B."/>
        </authorList>
    </citation>
    <scope>NUCLEOTIDE SEQUENCE [LARGE SCALE GENOMIC DNA]</scope>
</reference>
<dbReference type="OrthoDB" id="299997at2759"/>
<proteinExistence type="predicted"/>
<feature type="compositionally biased region" description="Low complexity" evidence="1">
    <location>
        <begin position="55"/>
        <end position="74"/>
    </location>
</feature>
<protein>
    <recommendedName>
        <fullName evidence="2">VWFA domain-containing protein</fullName>
    </recommendedName>
</protein>
<organism evidence="3 4">
    <name type="scientific">Magnusiomyces paraingens</name>
    <dbReference type="NCBI Taxonomy" id="2606893"/>
    <lineage>
        <taxon>Eukaryota</taxon>
        <taxon>Fungi</taxon>
        <taxon>Dikarya</taxon>
        <taxon>Ascomycota</taxon>
        <taxon>Saccharomycotina</taxon>
        <taxon>Dipodascomycetes</taxon>
        <taxon>Dipodascales</taxon>
        <taxon>Dipodascaceae</taxon>
        <taxon>Magnusiomyces</taxon>
    </lineage>
</organism>
<feature type="region of interest" description="Disordered" evidence="1">
    <location>
        <begin position="1"/>
        <end position="27"/>
    </location>
</feature>
<dbReference type="SUPFAM" id="SSF53300">
    <property type="entry name" value="vWA-like"/>
    <property type="match status" value="1"/>
</dbReference>
<sequence length="1171" mass="130656">MTAYNDIPLTQTPISLQKQRKSSWRPSLRKFAPPLDIRIQPTPYIHNTYTHFSQTSPTSTSNSNSNSNSNNNTTQEISPTPPPVAPYSLKTRHEKSFANQSCCFCEESLEIQLTNERVLALECSHVCHFGCLLLFAEKDPALFDNVNPDAAMPDCLLCNQKAIPLDNTIYKELCRQIVLAPDSSSSECSEDYAFILQDMTPITLPQQQQQQQQDLISSPKDMLDSIEAQSSPVAHFTDSARLHKQSTTMQFAIAPWESEGITPRTADSETNLLFSDRDSHTDSFYTEKTSSPFKSIISNSSSLSGIASILNTFKNQEISAGIPDEILKARLRRYKLPSVILTPELETVFVPDQSSDTFITTLVTVVSPPKPELSQNDPYLNQPQEIDSKVRADLTQHVKDSVPDWKQLELSEFGTLRLHDKFSISANQQKWKQNLDCFLFENTLIFVRVFPNLPCALRRAPQLMGIVNIRKHLISITFPPSMPNDDPKEYKMTLNLATPDVPTIYLKTSDIISYENWHTALMNWGHVFPLTRLVPPDDYEGQSIASQMFPDSELVPSSPRAPTTSHIPTDTVIMVPIAGSPMGSKFFAIKETISAIISEMQLFDRIALVPYGGGTSSKSLNRNSNPNELYGLASGPWKGWPSIVESLGPNGMHGSRADMIDGLERALTVLDDRKSMNPISSIYVISDSAATTIGDPTNLDQGIERVVNRATAAHVKINTIGVTMNHLADDLDVLSTRTTGTYVYLRKWEELQRAMLRRFRATQEMAYSEVSLCIDLLKDARESSDDDLVVISEISGHSIDKTPVSQAEPLPSPLLPSPTSTEEMPLQERVKEHLVKLGDMAANETRTFLVQVRVRHSVIASASEKPDPVLHLFNASLSYVGYTTSSYSSGDVYFLPIGEAAIPIESNSPDLIFPLSPSESRLPNRMSRASLASSVYSPYEAESYYSGSTLSLERQLQLKRETPRSSGRWFLASTDKPSILFGELVRSHAGDRSSVYSTQSVYLSLELYDVRVVQRRIELTAANLLEYIVRAGYGDESKRLSTGTLDQAQHASIAKVLENVREGKGIIHGLLGCAVAQLRDAEGMRYTRVVGHNWDEQLDLSSNNEDARIVLRTKEIVQAVDQVLAAVTDLLERAEMNTFKQDYRKLLMQYIGVLRLQRAYIGRTALEKLYL</sequence>
<dbReference type="RefSeq" id="XP_031856140.1">
    <property type="nucleotide sequence ID" value="XM_032000249.1"/>
</dbReference>
<gene>
    <name evidence="3" type="ORF">SAPINGB_P005535</name>
</gene>
<dbReference type="Pfam" id="PF00092">
    <property type="entry name" value="VWA"/>
    <property type="match status" value="1"/>
</dbReference>
<name>A0A5E8C136_9ASCO</name>
<dbReference type="GeneID" id="43584349"/>
<dbReference type="AlphaFoldDB" id="A0A5E8C136"/>
<dbReference type="PANTHER" id="PTHR10579">
    <property type="entry name" value="CALCIUM-ACTIVATED CHLORIDE CHANNEL REGULATOR"/>
    <property type="match status" value="1"/>
</dbReference>
<feature type="domain" description="VWFA" evidence="2">
    <location>
        <begin position="570"/>
        <end position="759"/>
    </location>
</feature>
<dbReference type="EMBL" id="CABVLU010000004">
    <property type="protein sequence ID" value="VVT57102.1"/>
    <property type="molecule type" value="Genomic_DNA"/>
</dbReference>
<evidence type="ECO:0000313" key="3">
    <source>
        <dbReference type="EMBL" id="VVT57102.1"/>
    </source>
</evidence>
<dbReference type="InterPro" id="IPR002035">
    <property type="entry name" value="VWF_A"/>
</dbReference>
<dbReference type="Gene3D" id="3.40.50.410">
    <property type="entry name" value="von Willebrand factor, type A domain"/>
    <property type="match status" value="1"/>
</dbReference>
<feature type="region of interest" description="Disordered" evidence="1">
    <location>
        <begin position="48"/>
        <end position="88"/>
    </location>
</feature>
<evidence type="ECO:0000256" key="1">
    <source>
        <dbReference type="SAM" id="MobiDB-lite"/>
    </source>
</evidence>
<evidence type="ECO:0000259" key="2">
    <source>
        <dbReference type="PROSITE" id="PS50234"/>
    </source>
</evidence>
<dbReference type="PANTHER" id="PTHR10579:SF43">
    <property type="entry name" value="ZINC FINGER (C3HC4-TYPE RING FINGER) FAMILY PROTEIN"/>
    <property type="match status" value="1"/>
</dbReference>
<evidence type="ECO:0000313" key="4">
    <source>
        <dbReference type="Proteomes" id="UP000398389"/>
    </source>
</evidence>
<dbReference type="PROSITE" id="PS50234">
    <property type="entry name" value="VWFA"/>
    <property type="match status" value="1"/>
</dbReference>